<comment type="caution">
    <text evidence="1">The sequence shown here is derived from an EMBL/GenBank/DDBJ whole genome shotgun (WGS) entry which is preliminary data.</text>
</comment>
<dbReference type="Proteomes" id="UP001148629">
    <property type="component" value="Unassembled WGS sequence"/>
</dbReference>
<sequence length="855" mass="93803">MTDTSTSSQNLSPSNGRTNDTQHQIRSLSKRLDRLQELVQDLPGQLAPILSSSRPPSSASDGALRVQEDIGSGIVVEDVDWIANLLVPFTSSVKDELMAIRSDVQRIEAAQKATAPRTPLPSSRPATSASRVAPEAAVIIKDANADAAQAGQVQSHSILPSRPVKPRVATSGGQPSAQSGPESPRPSRLENNVSYPGRPKPSHPETSPSSSEAAPPTECRLGPERMGVRMTHSIEELSDLPSFAYIIEVEPLPISSDSDLQAIFILETNPDLKVNKFAAIGPGYARVTIDRAQESAAFKWPDFSQVTETPTKAEAVTAVEMFIRHPHKTAVHFGGTFRHQLVNKSQLHAGKALTSRKELTHVNEEYAHIGDKLTATGMHREDANFRSANVVDLGIKIWMLVHVEDNARFEKAIEEQFGRKPCDQWLRHLCLLLAPSWFQEHSISYTLIIQGPGQMVVTDKGQYHQVLNYSACFARSINFLFAWEKMSSLESPGIAVCDECGLKNLRHFPQHHVRAVSPLPQSDDDETTGTTAKKRKRAGDINSVSYKRAKSTAASTDAASSTRQSARIAKKTGNTAAALNGDSGVDVASDSDDDLGPTGRNGAGAEAAMPVPVDRLVVVPSPAAEEGIADNILQMAYAICSRDAVKQFAAVVNHWRKPQLLAHCAPENDVPPDTSPETHGLIQTCKQVHKSIKREGAEAVLSRHCYVQFSRAYILCRRGADRIDDAVLREVKAVTGLKGYTLDYYRKKGTAWDTVCGPFGEGLLVFVLCDRVTLSPFGVTTKFYTGISDKDRAQFYQLIQCSFVEKICEAAKAWLEAVDRKRTIRFRWEDHDVDWDSLDEAGILSEMEFYDPEKQ</sequence>
<reference evidence="1" key="1">
    <citation type="submission" date="2022-08" db="EMBL/GenBank/DDBJ databases">
        <title>Genome Sequence of Fusarium decemcellulare.</title>
        <authorList>
            <person name="Buettner E."/>
        </authorList>
    </citation>
    <scope>NUCLEOTIDE SEQUENCE</scope>
    <source>
        <strain evidence="1">Babe19</strain>
    </source>
</reference>
<organism evidence="1 2">
    <name type="scientific">Fusarium decemcellulare</name>
    <dbReference type="NCBI Taxonomy" id="57161"/>
    <lineage>
        <taxon>Eukaryota</taxon>
        <taxon>Fungi</taxon>
        <taxon>Dikarya</taxon>
        <taxon>Ascomycota</taxon>
        <taxon>Pezizomycotina</taxon>
        <taxon>Sordariomycetes</taxon>
        <taxon>Hypocreomycetidae</taxon>
        <taxon>Hypocreales</taxon>
        <taxon>Nectriaceae</taxon>
        <taxon>Fusarium</taxon>
        <taxon>Fusarium decemcellulare species complex</taxon>
    </lineage>
</organism>
<evidence type="ECO:0000313" key="1">
    <source>
        <dbReference type="EMBL" id="KAJ3537830.1"/>
    </source>
</evidence>
<evidence type="ECO:0000313" key="2">
    <source>
        <dbReference type="Proteomes" id="UP001148629"/>
    </source>
</evidence>
<name>A0ACC1SE72_9HYPO</name>
<accession>A0ACC1SE72</accession>
<gene>
    <name evidence="1" type="ORF">NM208_g6158</name>
</gene>
<keyword evidence="2" id="KW-1185">Reference proteome</keyword>
<protein>
    <submittedName>
        <fullName evidence="1">Uncharacterized protein</fullName>
    </submittedName>
</protein>
<proteinExistence type="predicted"/>
<dbReference type="EMBL" id="JANRMS010000557">
    <property type="protein sequence ID" value="KAJ3537830.1"/>
    <property type="molecule type" value="Genomic_DNA"/>
</dbReference>